<gene>
    <name evidence="2" type="ORF">LIER_20760</name>
</gene>
<reference evidence="2 3" key="1">
    <citation type="submission" date="2024-01" db="EMBL/GenBank/DDBJ databases">
        <title>The complete chloroplast genome sequence of Lithospermum erythrorhizon: insights into the phylogenetic relationship among Boraginaceae species and the maternal lineages of purple gromwells.</title>
        <authorList>
            <person name="Okada T."/>
            <person name="Watanabe K."/>
        </authorList>
    </citation>
    <scope>NUCLEOTIDE SEQUENCE [LARGE SCALE GENOMIC DNA]</scope>
</reference>
<evidence type="ECO:0000256" key="1">
    <source>
        <dbReference type="SAM" id="MobiDB-lite"/>
    </source>
</evidence>
<dbReference type="Proteomes" id="UP001454036">
    <property type="component" value="Unassembled WGS sequence"/>
</dbReference>
<proteinExistence type="predicted"/>
<evidence type="ECO:0000313" key="2">
    <source>
        <dbReference type="EMBL" id="GAA0165326.1"/>
    </source>
</evidence>
<name>A0AAV3QQ36_LITER</name>
<dbReference type="AlphaFoldDB" id="A0AAV3QQ36"/>
<organism evidence="2 3">
    <name type="scientific">Lithospermum erythrorhizon</name>
    <name type="common">Purple gromwell</name>
    <name type="synonym">Lithospermum officinale var. erythrorhizon</name>
    <dbReference type="NCBI Taxonomy" id="34254"/>
    <lineage>
        <taxon>Eukaryota</taxon>
        <taxon>Viridiplantae</taxon>
        <taxon>Streptophyta</taxon>
        <taxon>Embryophyta</taxon>
        <taxon>Tracheophyta</taxon>
        <taxon>Spermatophyta</taxon>
        <taxon>Magnoliopsida</taxon>
        <taxon>eudicotyledons</taxon>
        <taxon>Gunneridae</taxon>
        <taxon>Pentapetalae</taxon>
        <taxon>asterids</taxon>
        <taxon>lamiids</taxon>
        <taxon>Boraginales</taxon>
        <taxon>Boraginaceae</taxon>
        <taxon>Boraginoideae</taxon>
        <taxon>Lithospermeae</taxon>
        <taxon>Lithospermum</taxon>
    </lineage>
</organism>
<comment type="caution">
    <text evidence="2">The sequence shown here is derived from an EMBL/GenBank/DDBJ whole genome shotgun (WGS) entry which is preliminary data.</text>
</comment>
<evidence type="ECO:0000313" key="3">
    <source>
        <dbReference type="Proteomes" id="UP001454036"/>
    </source>
</evidence>
<dbReference type="EMBL" id="BAABME010005341">
    <property type="protein sequence ID" value="GAA0165326.1"/>
    <property type="molecule type" value="Genomic_DNA"/>
</dbReference>
<sequence length="109" mass="12631">MGIKQILKVGFTMVSDIIFIRDDISNKIFDLKDVIDLGLVLNMEVEELGITIPFRNSAELWRKDEDHESTTIRGKSGKRERKDSSLNGLVDEDLTFFVEIMRDHDQIFE</sequence>
<accession>A0AAV3QQ36</accession>
<protein>
    <submittedName>
        <fullName evidence="2">Uncharacterized protein</fullName>
    </submittedName>
</protein>
<feature type="region of interest" description="Disordered" evidence="1">
    <location>
        <begin position="64"/>
        <end position="84"/>
    </location>
</feature>
<keyword evidence="3" id="KW-1185">Reference proteome</keyword>